<keyword evidence="4 9" id="KW-1133">Transmembrane helix</keyword>
<sequence>MTELKNRESKLNHLNNSIENDERYQIKLEENCDNNNNNSNNNNNNNKFNSKNSFNKIKEEVEEECDSDDYDSSSDDYDLNENRKSNKFSIYEMLVSELVHFSAKGDVGECELVISRIKSQHSNISLKSVLNTLDSEGNTALHWACYRKHFQVVKYLISIGANANIANTSEKQTPFHWACVAGDIYIIHHLVEVGKCDIFLRDRRGLNSLLLSTHHDRSLDVVRYLLYKGLPVTSKDDEGHTSLHWASFSGNLKLIRLLINRGADINSLDNLHRTPIHWSSFKGYTECTVALHEEGANLNLKDADGKTPYELALTRSTDLCIAFLSKAQRIEKKQLTKGKSSLELQDNANVYNYFWTFMALLGNFLFFYILYSFKWYISIPSIIILGNFCRIYLTHLWVDYCTNPLPVTWWIVGCFICYWTYFFQILWYVPNYIFCHTVISIFSAIFFYALCLLPFSNAGIINSSPDEDLKDFLYRIENNQSIPEICPTCDIHKPLRAKHCKFCKQCVARFDHHCIWINNCVGTANHRLFLLVLSLYSGIAIPIYYVAFKFLQLDLNAPSFDDGYKQAFQYYYDTHRMVSIFLVYGLLAWIWILKLLSAQILGIIFNCTLNELLNLARYSYLRKGGKWNVFHRGFFSNITEFFFGSKKWFTFFNFPIDSDLNNNKSNNNNVKPTAIINTSKTIKVN</sequence>
<evidence type="ECO:0000256" key="5">
    <source>
        <dbReference type="ARBA" id="ARBA00023043"/>
    </source>
</evidence>
<gene>
    <name evidence="12" type="ORF">RB653_008170</name>
</gene>
<dbReference type="Proteomes" id="UP001344447">
    <property type="component" value="Unassembled WGS sequence"/>
</dbReference>
<feature type="transmembrane region" description="Helical" evidence="9">
    <location>
        <begin position="528"/>
        <end position="547"/>
    </location>
</feature>
<evidence type="ECO:0000313" key="12">
    <source>
        <dbReference type="EMBL" id="KAK5578498.1"/>
    </source>
</evidence>
<evidence type="ECO:0000259" key="11">
    <source>
        <dbReference type="Pfam" id="PF01529"/>
    </source>
</evidence>
<name>A0AAN7TZN6_9MYCE</name>
<dbReference type="Pfam" id="PF00023">
    <property type="entry name" value="Ank"/>
    <property type="match status" value="2"/>
</dbReference>
<feature type="compositionally biased region" description="Low complexity" evidence="10">
    <location>
        <begin position="34"/>
        <end position="51"/>
    </location>
</feature>
<keyword evidence="3" id="KW-0677">Repeat</keyword>
<feature type="repeat" description="ANK" evidence="8">
    <location>
        <begin position="238"/>
        <end position="270"/>
    </location>
</feature>
<dbReference type="EC" id="2.3.1.225" evidence="9"/>
<dbReference type="InterPro" id="IPR002110">
    <property type="entry name" value="Ankyrin_rpt"/>
</dbReference>
<evidence type="ECO:0000256" key="10">
    <source>
        <dbReference type="SAM" id="MobiDB-lite"/>
    </source>
</evidence>
<evidence type="ECO:0000256" key="9">
    <source>
        <dbReference type="RuleBase" id="RU079119"/>
    </source>
</evidence>
<feature type="repeat" description="ANK" evidence="8">
    <location>
        <begin position="136"/>
        <end position="168"/>
    </location>
</feature>
<evidence type="ECO:0000256" key="3">
    <source>
        <dbReference type="ARBA" id="ARBA00022737"/>
    </source>
</evidence>
<feature type="region of interest" description="Disordered" evidence="10">
    <location>
        <begin position="31"/>
        <end position="51"/>
    </location>
</feature>
<keyword evidence="9" id="KW-0808">Transferase</keyword>
<proteinExistence type="inferred from homology"/>
<evidence type="ECO:0000256" key="1">
    <source>
        <dbReference type="ARBA" id="ARBA00004141"/>
    </source>
</evidence>
<dbReference type="PROSITE" id="PS50297">
    <property type="entry name" value="ANK_REP_REGION"/>
    <property type="match status" value="2"/>
</dbReference>
<feature type="transmembrane region" description="Helical" evidence="9">
    <location>
        <begin position="350"/>
        <end position="369"/>
    </location>
</feature>
<comment type="catalytic activity">
    <reaction evidence="9">
        <text>L-cysteinyl-[protein] + hexadecanoyl-CoA = S-hexadecanoyl-L-cysteinyl-[protein] + CoA</text>
        <dbReference type="Rhea" id="RHEA:36683"/>
        <dbReference type="Rhea" id="RHEA-COMP:10131"/>
        <dbReference type="Rhea" id="RHEA-COMP:11032"/>
        <dbReference type="ChEBI" id="CHEBI:29950"/>
        <dbReference type="ChEBI" id="CHEBI:57287"/>
        <dbReference type="ChEBI" id="CHEBI:57379"/>
        <dbReference type="ChEBI" id="CHEBI:74151"/>
        <dbReference type="EC" id="2.3.1.225"/>
    </reaction>
</comment>
<feature type="repeat" description="ANK" evidence="8">
    <location>
        <begin position="271"/>
        <end position="303"/>
    </location>
</feature>
<protein>
    <recommendedName>
        <fullName evidence="9">Palmitoyltransferase</fullName>
        <ecNumber evidence="9">2.3.1.225</ecNumber>
    </recommendedName>
</protein>
<dbReference type="PROSITE" id="PS50216">
    <property type="entry name" value="DHHC"/>
    <property type="match status" value="1"/>
</dbReference>
<dbReference type="GO" id="GO:0016020">
    <property type="term" value="C:membrane"/>
    <property type="evidence" value="ECO:0007669"/>
    <property type="project" value="UniProtKB-SubCell"/>
</dbReference>
<feature type="transmembrane region" description="Helical" evidence="9">
    <location>
        <begin position="405"/>
        <end position="427"/>
    </location>
</feature>
<accession>A0AAN7TZN6</accession>
<feature type="transmembrane region" description="Helical" evidence="9">
    <location>
        <begin position="375"/>
        <end position="393"/>
    </location>
</feature>
<organism evidence="12 13">
    <name type="scientific">Dictyostelium firmibasis</name>
    <dbReference type="NCBI Taxonomy" id="79012"/>
    <lineage>
        <taxon>Eukaryota</taxon>
        <taxon>Amoebozoa</taxon>
        <taxon>Evosea</taxon>
        <taxon>Eumycetozoa</taxon>
        <taxon>Dictyostelia</taxon>
        <taxon>Dictyosteliales</taxon>
        <taxon>Dictyosteliaceae</taxon>
        <taxon>Dictyostelium</taxon>
    </lineage>
</organism>
<dbReference type="PROSITE" id="PS50088">
    <property type="entry name" value="ANK_REPEAT"/>
    <property type="match status" value="3"/>
</dbReference>
<comment type="domain">
    <text evidence="9">The DHHC domain is required for palmitoyltransferase activity.</text>
</comment>
<comment type="caution">
    <text evidence="12">The sequence shown here is derived from an EMBL/GenBank/DDBJ whole genome shotgun (WGS) entry which is preliminary data.</text>
</comment>
<dbReference type="PANTHER" id="PTHR24161:SF85">
    <property type="entry name" value="PALMITOYLTRANSFERASE HIP14"/>
    <property type="match status" value="1"/>
</dbReference>
<dbReference type="GO" id="GO:0019706">
    <property type="term" value="F:protein-cysteine S-palmitoyltransferase activity"/>
    <property type="evidence" value="ECO:0007669"/>
    <property type="project" value="UniProtKB-EC"/>
</dbReference>
<keyword evidence="9" id="KW-0012">Acyltransferase</keyword>
<dbReference type="Pfam" id="PF01529">
    <property type="entry name" value="DHHC"/>
    <property type="match status" value="1"/>
</dbReference>
<dbReference type="InterPro" id="IPR001594">
    <property type="entry name" value="Palmitoyltrfase_DHHC"/>
</dbReference>
<evidence type="ECO:0000256" key="6">
    <source>
        <dbReference type="ARBA" id="ARBA00023136"/>
    </source>
</evidence>
<comment type="subcellular location">
    <subcellularLocation>
        <location evidence="1">Membrane</location>
        <topology evidence="1">Multi-pass membrane protein</topology>
    </subcellularLocation>
</comment>
<dbReference type="Pfam" id="PF12796">
    <property type="entry name" value="Ank_2"/>
    <property type="match status" value="1"/>
</dbReference>
<comment type="similarity">
    <text evidence="9">Belongs to the DHHC palmitoyltransferase family.</text>
</comment>
<dbReference type="Gene3D" id="1.25.40.20">
    <property type="entry name" value="Ankyrin repeat-containing domain"/>
    <property type="match status" value="2"/>
</dbReference>
<evidence type="ECO:0000256" key="4">
    <source>
        <dbReference type="ARBA" id="ARBA00022989"/>
    </source>
</evidence>
<dbReference type="AlphaFoldDB" id="A0AAN7TZN6"/>
<keyword evidence="2 9" id="KW-0812">Transmembrane</keyword>
<keyword evidence="7" id="KW-0325">Glycoprotein</keyword>
<feature type="transmembrane region" description="Helical" evidence="9">
    <location>
        <begin position="577"/>
        <end position="596"/>
    </location>
</feature>
<keyword evidence="5 8" id="KW-0040">ANK repeat</keyword>
<feature type="domain" description="Palmitoyltransferase DHHC" evidence="11">
    <location>
        <begin position="483"/>
        <end position="614"/>
    </location>
</feature>
<dbReference type="SMART" id="SM00248">
    <property type="entry name" value="ANK"/>
    <property type="match status" value="5"/>
</dbReference>
<evidence type="ECO:0000256" key="2">
    <source>
        <dbReference type="ARBA" id="ARBA00022692"/>
    </source>
</evidence>
<dbReference type="SUPFAM" id="SSF48403">
    <property type="entry name" value="Ankyrin repeat"/>
    <property type="match status" value="1"/>
</dbReference>
<evidence type="ECO:0000256" key="8">
    <source>
        <dbReference type="PROSITE-ProRule" id="PRU00023"/>
    </source>
</evidence>
<reference evidence="12 13" key="1">
    <citation type="submission" date="2023-11" db="EMBL/GenBank/DDBJ databases">
        <title>Dfirmibasis_genome.</title>
        <authorList>
            <person name="Edelbroek B."/>
            <person name="Kjellin J."/>
            <person name="Jerlstrom-Hultqvist J."/>
            <person name="Soderbom F."/>
        </authorList>
    </citation>
    <scope>NUCLEOTIDE SEQUENCE [LARGE SCALE GENOMIC DNA]</scope>
    <source>
        <strain evidence="12 13">TNS-C-14</strain>
    </source>
</reference>
<dbReference type="PANTHER" id="PTHR24161">
    <property type="entry name" value="ANK_REP_REGION DOMAIN-CONTAINING PROTEIN-RELATED"/>
    <property type="match status" value="1"/>
</dbReference>
<evidence type="ECO:0000256" key="7">
    <source>
        <dbReference type="ARBA" id="ARBA00023180"/>
    </source>
</evidence>
<dbReference type="InterPro" id="IPR036770">
    <property type="entry name" value="Ankyrin_rpt-contain_sf"/>
</dbReference>
<feature type="transmembrane region" description="Helical" evidence="9">
    <location>
        <begin position="433"/>
        <end position="455"/>
    </location>
</feature>
<keyword evidence="6 9" id="KW-0472">Membrane</keyword>
<keyword evidence="13" id="KW-1185">Reference proteome</keyword>
<evidence type="ECO:0000313" key="13">
    <source>
        <dbReference type="Proteomes" id="UP001344447"/>
    </source>
</evidence>
<dbReference type="PRINTS" id="PR01415">
    <property type="entry name" value="ANKYRIN"/>
</dbReference>
<dbReference type="EMBL" id="JAVFKY010000003">
    <property type="protein sequence ID" value="KAK5578498.1"/>
    <property type="molecule type" value="Genomic_DNA"/>
</dbReference>